<dbReference type="Proteomes" id="UP001207654">
    <property type="component" value="Unassembled WGS sequence"/>
</dbReference>
<feature type="region of interest" description="Disordered" evidence="1">
    <location>
        <begin position="1"/>
        <end position="146"/>
    </location>
</feature>
<protein>
    <submittedName>
        <fullName evidence="2">Uncharacterized protein</fullName>
    </submittedName>
</protein>
<feature type="compositionally biased region" description="Basic and acidic residues" evidence="1">
    <location>
        <begin position="34"/>
        <end position="43"/>
    </location>
</feature>
<evidence type="ECO:0000313" key="3">
    <source>
        <dbReference type="Proteomes" id="UP001207654"/>
    </source>
</evidence>
<feature type="compositionally biased region" description="Basic and acidic residues" evidence="1">
    <location>
        <begin position="128"/>
        <end position="146"/>
    </location>
</feature>
<sequence length="390" mass="42413">MSVRSTKPQPPPAAFPRPGTTPGPTVRGPQQQSPKKEPAKAESGKSSPQTGGAAGKAGAKGAPTGGTQGQEGLAAGRFAGLQDKHEQQGRPGFERLQGGGAHAPPYGQERPAQQAPAPVAPELTQQRKTTERESTPSERPATEGRAKLRGVVMERLLNEMKDTHERLTHFAKNPGRLGVVSLSTTLAESAFTHILWKEPSTIPARRVTLLNILGLPQSTSDATMARELMGEVHQAFMDFQASKLGIEAWQRYDEVLQRYESMGVQPVVPGHDTGPMLAELQRLNIPQELDFTRSILMHPLLLGVALSPDEGDAEFVMVAGLSVAELGTLVAHMRRLNPRLTNKLVRQLLYLATSDKKRGVRKKLGDPDLKDVQELARQLLRLQVTHQLFV</sequence>
<feature type="compositionally biased region" description="Pro residues" evidence="1">
    <location>
        <begin position="8"/>
        <end position="21"/>
    </location>
</feature>
<evidence type="ECO:0000256" key="1">
    <source>
        <dbReference type="SAM" id="MobiDB-lite"/>
    </source>
</evidence>
<evidence type="ECO:0000313" key="2">
    <source>
        <dbReference type="EMBL" id="MCY1079248.1"/>
    </source>
</evidence>
<comment type="caution">
    <text evidence="2">The sequence shown here is derived from an EMBL/GenBank/DDBJ whole genome shotgun (WGS) entry which is preliminary data.</text>
</comment>
<feature type="compositionally biased region" description="Low complexity" evidence="1">
    <location>
        <begin position="111"/>
        <end position="121"/>
    </location>
</feature>
<keyword evidence="3" id="KW-1185">Reference proteome</keyword>
<proteinExistence type="predicted"/>
<reference evidence="2 3" key="1">
    <citation type="submission" date="2022-11" db="EMBL/GenBank/DDBJ databases">
        <title>Minimal conservation of predation-associated metabolite biosynthetic gene clusters underscores biosynthetic potential of Myxococcota including descriptions for ten novel species: Archangium lansinium sp. nov., Myxococcus landrumus sp. nov., Nannocystis bai.</title>
        <authorList>
            <person name="Ahearne A."/>
            <person name="Stevens C."/>
            <person name="Phillips K."/>
        </authorList>
    </citation>
    <scope>NUCLEOTIDE SEQUENCE [LARGE SCALE GENOMIC DNA]</scope>
    <source>
        <strain evidence="2 3">MIWBW</strain>
    </source>
</reference>
<dbReference type="EMBL" id="JAPNKA010000001">
    <property type="protein sequence ID" value="MCY1079248.1"/>
    <property type="molecule type" value="Genomic_DNA"/>
</dbReference>
<gene>
    <name evidence="2" type="ORF">OV287_32790</name>
</gene>
<name>A0ABT4AC45_9BACT</name>
<dbReference type="RefSeq" id="WP_267537978.1">
    <property type="nucleotide sequence ID" value="NZ_JAPNKA010000001.1"/>
</dbReference>
<feature type="compositionally biased region" description="Low complexity" evidence="1">
    <location>
        <begin position="48"/>
        <end position="62"/>
    </location>
</feature>
<organism evidence="2 3">
    <name type="scientific">Archangium lansingense</name>
    <dbReference type="NCBI Taxonomy" id="2995310"/>
    <lineage>
        <taxon>Bacteria</taxon>
        <taxon>Pseudomonadati</taxon>
        <taxon>Myxococcota</taxon>
        <taxon>Myxococcia</taxon>
        <taxon>Myxococcales</taxon>
        <taxon>Cystobacterineae</taxon>
        <taxon>Archangiaceae</taxon>
        <taxon>Archangium</taxon>
    </lineage>
</organism>
<accession>A0ABT4AC45</accession>
<feature type="compositionally biased region" description="Low complexity" evidence="1">
    <location>
        <begin position="22"/>
        <end position="32"/>
    </location>
</feature>